<reference evidence="2 3" key="1">
    <citation type="submission" date="2023-10" db="EMBL/GenBank/DDBJ databases">
        <authorList>
            <person name="Botero Cardona J."/>
        </authorList>
    </citation>
    <scope>NUCLEOTIDE SEQUENCE [LARGE SCALE GENOMIC DNA]</scope>
    <source>
        <strain evidence="2 3">R-54839</strain>
    </source>
</reference>
<protein>
    <submittedName>
        <fullName evidence="2">Uncharacterized NAD(P)/FAD-binding protein YdhS (YdhS)</fullName>
    </submittedName>
</protein>
<dbReference type="Proteomes" id="UP001314261">
    <property type="component" value="Unassembled WGS sequence"/>
</dbReference>
<dbReference type="InterPro" id="IPR036188">
    <property type="entry name" value="FAD/NAD-bd_sf"/>
</dbReference>
<dbReference type="EMBL" id="CAUZLR010000002">
    <property type="protein sequence ID" value="CAK1230448.1"/>
    <property type="molecule type" value="Genomic_DNA"/>
</dbReference>
<dbReference type="PANTHER" id="PTHR40254">
    <property type="entry name" value="BLR0577 PROTEIN"/>
    <property type="match status" value="1"/>
</dbReference>
<proteinExistence type="predicted"/>
<gene>
    <name evidence="2" type="ORF">R54839_PPFHFPJH_00403</name>
</gene>
<dbReference type="InterPro" id="IPR038732">
    <property type="entry name" value="HpyO/CreE_NAD-binding"/>
</dbReference>
<dbReference type="SUPFAM" id="SSF51905">
    <property type="entry name" value="FAD/NAD(P)-binding domain"/>
    <property type="match status" value="1"/>
</dbReference>
<organism evidence="2 3">
    <name type="scientific">Fructobacillus fructosus</name>
    <dbReference type="NCBI Taxonomy" id="1631"/>
    <lineage>
        <taxon>Bacteria</taxon>
        <taxon>Bacillati</taxon>
        <taxon>Bacillota</taxon>
        <taxon>Bacilli</taxon>
        <taxon>Lactobacillales</taxon>
        <taxon>Lactobacillaceae</taxon>
        <taxon>Fructobacillus</taxon>
    </lineage>
</organism>
<feature type="domain" description="FAD-dependent urate hydroxylase HpyO/Asp monooxygenase CreE-like FAD/NAD(P)-binding" evidence="1">
    <location>
        <begin position="4"/>
        <end position="183"/>
    </location>
</feature>
<comment type="caution">
    <text evidence="2">The sequence shown here is derived from an EMBL/GenBank/DDBJ whole genome shotgun (WGS) entry which is preliminary data.</text>
</comment>
<sequence length="629" mass="71988">MKIALIGAGPRNLSILGRLLFTINKAAKVEIDLFDPSPIGGRVWDPFLTNNHTFLMNTFANQVTLFDDYELYDNDSPIDRPNLLDWAHTRAFDYLKEHPEYPKAYENEVISLISSNTFASRGLFGIYAAWYFDELLAAKPENITIRFHQTEIINMTKGPRRFKLWTRNNYIEKYDRVILAPGHIDNQLNEKQESLRKFADKMGFVYYPASHPAENDFETITGSDTVLIEGLGLSFFDVLLSLTAGKGGSFITNRNGSLTYRPSGREPVIVAGSFNGLPPRSKGINQKEASQLYVPRFFTLKHLKSIAAMNHGKIPFSQFMSLLKQEMTYKFIYNQVMQSDLPFDSTKANILHALDNPLSWSSLNDRFNLDLETEIDWDGKIFPAMNWQDTETFNKELLTHIENDIQSAQLGNNWSPLTGAYDLLRDMRDIVRTLYNENYFTEDGYEKMLTQFRQFDNQLSAGPPLVRMRQLLALLKAGIITIAGPGFKTGHNEHFFEASDKFGQHFQGTVLIEARLSTIDFRIAKSPLIRSLARQGLIEPNDRFKKENGQLLFGNTIKIDPNTFTVLNKKDQAVDGFYISGIPLEGERWFNTVIPRPYVNTLIFQESQRLVDSLLARSPQLHRILKKKD</sequence>
<dbReference type="Pfam" id="PF13454">
    <property type="entry name" value="NAD_binding_9"/>
    <property type="match status" value="1"/>
</dbReference>
<evidence type="ECO:0000313" key="3">
    <source>
        <dbReference type="Proteomes" id="UP001314261"/>
    </source>
</evidence>
<evidence type="ECO:0000313" key="2">
    <source>
        <dbReference type="EMBL" id="CAK1230448.1"/>
    </source>
</evidence>
<dbReference type="RefSeq" id="WP_010691368.1">
    <property type="nucleotide sequence ID" value="NZ_CAUZLK010000003.1"/>
</dbReference>
<accession>A0ABN9YPN5</accession>
<dbReference type="PANTHER" id="PTHR40254:SF1">
    <property type="entry name" value="BLR0577 PROTEIN"/>
    <property type="match status" value="1"/>
</dbReference>
<dbReference type="InterPro" id="IPR052189">
    <property type="entry name" value="L-asp_N-monooxygenase_NS-form"/>
</dbReference>
<name>A0ABN9YPN5_9LACO</name>
<keyword evidence="3" id="KW-1185">Reference proteome</keyword>
<evidence type="ECO:0000259" key="1">
    <source>
        <dbReference type="Pfam" id="PF13454"/>
    </source>
</evidence>